<keyword evidence="2" id="KW-1185">Reference proteome</keyword>
<protein>
    <recommendedName>
        <fullName evidence="3">Phage tail protein</fullName>
    </recommendedName>
</protein>
<dbReference type="AlphaFoldDB" id="A0A556AIB2"/>
<dbReference type="RefSeq" id="WP_143948989.1">
    <property type="nucleotide sequence ID" value="NZ_BAABMB010000001.1"/>
</dbReference>
<name>A0A556AIB2_9BURK</name>
<comment type="caution">
    <text evidence="1">The sequence shown here is derived from an EMBL/GenBank/DDBJ whole genome shotgun (WGS) entry which is preliminary data.</text>
</comment>
<evidence type="ECO:0008006" key="3">
    <source>
        <dbReference type="Google" id="ProtNLM"/>
    </source>
</evidence>
<dbReference type="OrthoDB" id="8697034at2"/>
<proteinExistence type="predicted"/>
<reference evidence="1 2" key="1">
    <citation type="submission" date="2019-07" db="EMBL/GenBank/DDBJ databases">
        <title>Qingshengfaniella alkalisoli gen. nov., sp. nov., isolated from saline soil.</title>
        <authorList>
            <person name="Xu L."/>
            <person name="Huang X.-X."/>
            <person name="Sun J.-Q."/>
        </authorList>
    </citation>
    <scope>NUCLEOTIDE SEQUENCE [LARGE SCALE GENOMIC DNA]</scope>
    <source>
        <strain evidence="1 2">DSM 27279</strain>
    </source>
</reference>
<dbReference type="Proteomes" id="UP000318405">
    <property type="component" value="Unassembled WGS sequence"/>
</dbReference>
<sequence length="484" mass="52570">MITDAQFDRWLRTSGVPRCVLVELPGDTPIYLSSRAYVTAPDDQVAPNRAYRAILQGGASFSESLSEDGAQARMSAGDIEIDNTGGHADDLLSVVWQDRRIEVYIGDVSWPRADYRLALAGVVARLQPRNARTLNLVLRDVLERLNNPANDGTLGVGPNAEQPMPLCMGECHNVTPRVEDTAGEQVRVHSRPIERIIELRDRGVPADATADLTNARATVAKQPDGLLTMSVQGDKSGGVYRNTVGPLVELLATSYGPEAERLGAGEIDRANFDAFAAAHPQPVGLYSAERITVRDAVQRLAASVGAQVAASRTGQLRLLKADPPPPTATAGLRVIRPGDYLDGSLRLAGFRGRVDGVTLGYCRNWTPGQEIAEIVPARYRDRYAQEWLTVTVGDASRAGEQIDTLLLKQSDALTEGQRRLANGDGRIARLALTGFAQLLQFELGERVVLYGNRYGLEAGRACQIVSLQRDWFKATVAVEVEVRL</sequence>
<accession>A0A556AIB2</accession>
<gene>
    <name evidence="1" type="ORF">FOZ76_14470</name>
</gene>
<evidence type="ECO:0000313" key="2">
    <source>
        <dbReference type="Proteomes" id="UP000318405"/>
    </source>
</evidence>
<organism evidence="1 2">
    <name type="scientific">Verticiella sediminum</name>
    <dbReference type="NCBI Taxonomy" id="1247510"/>
    <lineage>
        <taxon>Bacteria</taxon>
        <taxon>Pseudomonadati</taxon>
        <taxon>Pseudomonadota</taxon>
        <taxon>Betaproteobacteria</taxon>
        <taxon>Burkholderiales</taxon>
        <taxon>Alcaligenaceae</taxon>
        <taxon>Verticiella</taxon>
    </lineage>
</organism>
<dbReference type="EMBL" id="VLTJ01000029">
    <property type="protein sequence ID" value="TSH92623.1"/>
    <property type="molecule type" value="Genomic_DNA"/>
</dbReference>
<evidence type="ECO:0000313" key="1">
    <source>
        <dbReference type="EMBL" id="TSH92623.1"/>
    </source>
</evidence>